<keyword evidence="2" id="KW-1133">Transmembrane helix</keyword>
<dbReference type="Proteomes" id="UP000280344">
    <property type="component" value="Chromosome"/>
</dbReference>
<evidence type="ECO:0000256" key="1">
    <source>
        <dbReference type="SAM" id="MobiDB-lite"/>
    </source>
</evidence>
<feature type="transmembrane region" description="Helical" evidence="2">
    <location>
        <begin position="346"/>
        <end position="366"/>
    </location>
</feature>
<evidence type="ECO:0000313" key="4">
    <source>
        <dbReference type="Proteomes" id="UP000280344"/>
    </source>
</evidence>
<organism evidence="3 4">
    <name type="scientific">Flaviflexus ciconiae</name>
    <dbReference type="NCBI Taxonomy" id="2496867"/>
    <lineage>
        <taxon>Bacteria</taxon>
        <taxon>Bacillati</taxon>
        <taxon>Actinomycetota</taxon>
        <taxon>Actinomycetes</taxon>
        <taxon>Actinomycetales</taxon>
        <taxon>Actinomycetaceae</taxon>
        <taxon>Flaviflexus</taxon>
    </lineage>
</organism>
<evidence type="ECO:0000256" key="2">
    <source>
        <dbReference type="SAM" id="Phobius"/>
    </source>
</evidence>
<gene>
    <name evidence="3" type="ORF">EJ997_05795</name>
</gene>
<name>A0A3Q9G6J8_9ACTO</name>
<keyword evidence="2" id="KW-0472">Membrane</keyword>
<dbReference type="AlphaFoldDB" id="A0A3Q9G6J8"/>
<feature type="transmembrane region" description="Helical" evidence="2">
    <location>
        <begin position="76"/>
        <end position="96"/>
    </location>
</feature>
<feature type="region of interest" description="Disordered" evidence="1">
    <location>
        <begin position="392"/>
        <end position="484"/>
    </location>
</feature>
<dbReference type="KEGG" id="flh:EJ997_05795"/>
<feature type="transmembrane region" description="Helical" evidence="2">
    <location>
        <begin position="306"/>
        <end position="326"/>
    </location>
</feature>
<sequence>MEAMKADARTSPIRLAFAAIQPILYGWAIVVVLGIFAYTVMADSPALGTTSWQDVAGITTGWWLTAFGGSLHFDGVAISLPPLLITLLTFVAFVGFVRKLPVRDWIDILVLIAASAAVPAVLGQITPTGTSWWQACIGAATMAFLAVLTSKNRTDWLGTGFFTTPAGRAIYDGLMLGRRALAVGLILATLVFVAAVIAGWSQIVTINSYYILEWHSNVMLWVFQLSYLPTFILWTLAYLVGAGFSIGTGSSFSVLGVESAPLPAIPLFGALPQPGDGAPFILAIVVLVLLFVGMRQARAFPALGEAALTGAIQVGIVALGCSFLALASRGSIGPERMSETGAEPAIAAGMGALILGVPFLLGMILAHRTSVAKYREVLGMAKDKASTIRAKAADSKQSVVAQNAHDTDDVQNGGSVSAPVTRGNGQGNHHDETGSETKLVVTDEGDTMEDNGGESPSVTVDDTSTAITAITARTAPDAEGKKND</sequence>
<feature type="transmembrane region" description="Helical" evidence="2">
    <location>
        <begin position="180"/>
        <end position="200"/>
    </location>
</feature>
<feature type="transmembrane region" description="Helical" evidence="2">
    <location>
        <begin position="252"/>
        <end position="271"/>
    </location>
</feature>
<evidence type="ECO:0000313" key="3">
    <source>
        <dbReference type="EMBL" id="AZQ76919.1"/>
    </source>
</evidence>
<feature type="transmembrane region" description="Helical" evidence="2">
    <location>
        <begin position="277"/>
        <end position="294"/>
    </location>
</feature>
<keyword evidence="4" id="KW-1185">Reference proteome</keyword>
<protein>
    <submittedName>
        <fullName evidence="3">Uncharacterized protein</fullName>
    </submittedName>
</protein>
<dbReference type="RefSeq" id="WP_126703725.1">
    <property type="nucleotide sequence ID" value="NZ_CP034593.1"/>
</dbReference>
<feature type="transmembrane region" description="Helical" evidence="2">
    <location>
        <begin position="12"/>
        <end position="38"/>
    </location>
</feature>
<keyword evidence="2" id="KW-0812">Transmembrane</keyword>
<feature type="transmembrane region" description="Helical" evidence="2">
    <location>
        <begin position="131"/>
        <end position="148"/>
    </location>
</feature>
<accession>A0A3Q9G6J8</accession>
<dbReference type="OrthoDB" id="3742900at2"/>
<dbReference type="Pfam" id="PF19877">
    <property type="entry name" value="DUF6350"/>
    <property type="match status" value="1"/>
</dbReference>
<feature type="transmembrane region" description="Helical" evidence="2">
    <location>
        <begin position="108"/>
        <end position="125"/>
    </location>
</feature>
<feature type="compositionally biased region" description="Acidic residues" evidence="1">
    <location>
        <begin position="443"/>
        <end position="452"/>
    </location>
</feature>
<reference evidence="3 4" key="1">
    <citation type="submission" date="2018-12" db="EMBL/GenBank/DDBJ databases">
        <title>Complete genome sequence of Flaviflexus sp. H23T48.</title>
        <authorList>
            <person name="Bae J.-W."/>
            <person name="Lee J.-Y."/>
        </authorList>
    </citation>
    <scope>NUCLEOTIDE SEQUENCE [LARGE SCALE GENOMIC DNA]</scope>
    <source>
        <strain evidence="3 4">H23T48</strain>
    </source>
</reference>
<dbReference type="InterPro" id="IPR045931">
    <property type="entry name" value="DUF6350"/>
</dbReference>
<dbReference type="EMBL" id="CP034593">
    <property type="protein sequence ID" value="AZQ76919.1"/>
    <property type="molecule type" value="Genomic_DNA"/>
</dbReference>
<feature type="compositionally biased region" description="Low complexity" evidence="1">
    <location>
        <begin position="457"/>
        <end position="475"/>
    </location>
</feature>
<feature type="transmembrane region" description="Helical" evidence="2">
    <location>
        <begin position="220"/>
        <end position="240"/>
    </location>
</feature>
<proteinExistence type="predicted"/>